<feature type="repeat" description="Solcar" evidence="11">
    <location>
        <begin position="245"/>
        <end position="329"/>
    </location>
</feature>
<reference evidence="13 14" key="1">
    <citation type="submission" date="2015-05" db="EMBL/GenBank/DDBJ databases">
        <title>Distinctive expansion of gene families associated with plant cell wall degradation and secondary metabolism in the genomes of grapevine trunk pathogens.</title>
        <authorList>
            <person name="Lawrence D.P."/>
            <person name="Travadon R."/>
            <person name="Rolshausen P.E."/>
            <person name="Baumgartner K."/>
        </authorList>
    </citation>
    <scope>NUCLEOTIDE SEQUENCE [LARGE SCALE GENOMIC DNA]</scope>
    <source>
        <strain evidence="13">UCRPC4</strain>
    </source>
</reference>
<dbReference type="OrthoDB" id="1924968at2759"/>
<evidence type="ECO:0000256" key="3">
    <source>
        <dbReference type="ARBA" id="ARBA00022692"/>
    </source>
</evidence>
<keyword evidence="5 10" id="KW-0999">Mitochondrion inner membrane</keyword>
<dbReference type="InterPro" id="IPR030847">
    <property type="entry name" value="Hem25/SLC25A38"/>
</dbReference>
<comment type="subcellular location">
    <subcellularLocation>
        <location evidence="1">Membrane</location>
        <topology evidence="1">Multi-pass membrane protein</topology>
    </subcellularLocation>
    <subcellularLocation>
        <location evidence="10">Mitochondrion inner membrane</location>
        <topology evidence="10">Multi-pass membrane protein</topology>
    </subcellularLocation>
</comment>
<dbReference type="GO" id="GO:0015187">
    <property type="term" value="F:glycine transmembrane transporter activity"/>
    <property type="evidence" value="ECO:0007669"/>
    <property type="project" value="UniProtKB-UniRule"/>
</dbReference>
<comment type="similarity">
    <text evidence="10">Belongs to the mitochondrial carrier (TC 2.A.29) family. SLC25A38 subfamily.</text>
</comment>
<keyword evidence="3 10" id="KW-0812">Transmembrane</keyword>
<keyword evidence="14" id="KW-1185">Reference proteome</keyword>
<evidence type="ECO:0000256" key="8">
    <source>
        <dbReference type="ARBA" id="ARBA00023136"/>
    </source>
</evidence>
<evidence type="ECO:0000256" key="5">
    <source>
        <dbReference type="ARBA" id="ARBA00022792"/>
    </source>
</evidence>
<comment type="function">
    <text evidence="10">Mitochondrial glycine transporter that imports glycine into the mitochondrial matrix. Plays an important role in providing glycine for the first enzymatic step in heme biosynthesis, the condensation of glycine with succinyl-CoA to produce 5-aminolevulinate (ALA) in the miochondrial matrix.</text>
</comment>
<dbReference type="InterPro" id="IPR023395">
    <property type="entry name" value="MCP_dom_sf"/>
</dbReference>
<dbReference type="GO" id="GO:1904983">
    <property type="term" value="P:glycine import into mitochondrion"/>
    <property type="evidence" value="ECO:0007669"/>
    <property type="project" value="UniProtKB-UniRule"/>
</dbReference>
<dbReference type="SUPFAM" id="SSF103506">
    <property type="entry name" value="Mitochondrial carrier"/>
    <property type="match status" value="1"/>
</dbReference>
<dbReference type="Gene3D" id="1.50.40.10">
    <property type="entry name" value="Mitochondrial carrier domain"/>
    <property type="match status" value="2"/>
</dbReference>
<feature type="repeat" description="Solcar" evidence="11">
    <location>
        <begin position="13"/>
        <end position="96"/>
    </location>
</feature>
<sequence length="353" mass="37848">MSEASQNVSKAKAHPLFHFGSGALSGVTTAILLQPADLLKTRVQQSRTASLRTTLKTILSSPHPITSLWRGTLPSALRTSLGSAVYFTTLSTLRQNVAARKQALNTTSLSVANGVLPFSSSVLPRLSPTENLATGAIARVLAGFILMPMTVLKVRFESDLYSYNSLYGASKDIYRQHGLRGFFSGFGATAIRDAPYAGLYVVFYESTKSRLSQFFLHNTSTDSTDSSNTAASSPSSPASNTPSRTAAAINFTSAALASGFATTISNPFDAIKTRLQLLPSKYGNMFRTLKIMLREDGARSLFGGLGLRMARKAASSALAWTVYEELIGRAERRVEKGTKDRRGGNKDGAGNPI</sequence>
<feature type="region of interest" description="Disordered" evidence="12">
    <location>
        <begin position="334"/>
        <end position="353"/>
    </location>
</feature>
<keyword evidence="8 10" id="KW-0472">Membrane</keyword>
<evidence type="ECO:0000313" key="13">
    <source>
        <dbReference type="EMBL" id="KKY27589.1"/>
    </source>
</evidence>
<dbReference type="AlphaFoldDB" id="A0A0G2EZP2"/>
<dbReference type="PANTHER" id="PTHR46181:SF3">
    <property type="entry name" value="MITOCHONDRIAL GLYCINE TRANSPORTER"/>
    <property type="match status" value="1"/>
</dbReference>
<feature type="repeat" description="Solcar" evidence="11">
    <location>
        <begin position="126"/>
        <end position="210"/>
    </location>
</feature>
<evidence type="ECO:0000256" key="4">
    <source>
        <dbReference type="ARBA" id="ARBA00022737"/>
    </source>
</evidence>
<organism evidence="13 14">
    <name type="scientific">Phaeomoniella chlamydospora</name>
    <name type="common">Phaeoacremonium chlamydosporum</name>
    <dbReference type="NCBI Taxonomy" id="158046"/>
    <lineage>
        <taxon>Eukaryota</taxon>
        <taxon>Fungi</taxon>
        <taxon>Dikarya</taxon>
        <taxon>Ascomycota</taxon>
        <taxon>Pezizomycotina</taxon>
        <taxon>Eurotiomycetes</taxon>
        <taxon>Chaetothyriomycetidae</taxon>
        <taxon>Phaeomoniellales</taxon>
        <taxon>Phaeomoniellaceae</taxon>
        <taxon>Phaeomoniella</taxon>
    </lineage>
</organism>
<keyword evidence="6 10" id="KW-1133">Transmembrane helix</keyword>
<evidence type="ECO:0000256" key="1">
    <source>
        <dbReference type="ARBA" id="ARBA00004141"/>
    </source>
</evidence>
<evidence type="ECO:0000256" key="7">
    <source>
        <dbReference type="ARBA" id="ARBA00023128"/>
    </source>
</evidence>
<dbReference type="InterPro" id="IPR018108">
    <property type="entry name" value="MCP_transmembrane"/>
</dbReference>
<comment type="caution">
    <text evidence="13">The sequence shown here is derived from an EMBL/GenBank/DDBJ whole genome shotgun (WGS) entry which is preliminary data.</text>
</comment>
<keyword evidence="4 10" id="KW-0677">Repeat</keyword>
<evidence type="ECO:0000256" key="6">
    <source>
        <dbReference type="ARBA" id="ARBA00022989"/>
    </source>
</evidence>
<protein>
    <recommendedName>
        <fullName evidence="10">Mitochondrial glycine transporter</fullName>
    </recommendedName>
    <alternativeName>
        <fullName evidence="10">Solute carrier family 25 member 38 homolog</fullName>
    </alternativeName>
</protein>
<evidence type="ECO:0000256" key="12">
    <source>
        <dbReference type="SAM" id="MobiDB-lite"/>
    </source>
</evidence>
<feature type="compositionally biased region" description="Basic and acidic residues" evidence="12">
    <location>
        <begin position="334"/>
        <end position="345"/>
    </location>
</feature>
<dbReference type="PANTHER" id="PTHR46181">
    <property type="entry name" value="MITOCHONDRIAL GLYCINE TRANSPORTER"/>
    <property type="match status" value="1"/>
</dbReference>
<dbReference type="Pfam" id="PF00153">
    <property type="entry name" value="Mito_carr"/>
    <property type="match status" value="3"/>
</dbReference>
<evidence type="ECO:0000313" key="14">
    <source>
        <dbReference type="Proteomes" id="UP000053317"/>
    </source>
</evidence>
<keyword evidence="7 10" id="KW-0496">Mitochondrion</keyword>
<feature type="region of interest" description="Disordered" evidence="12">
    <location>
        <begin position="220"/>
        <end position="243"/>
    </location>
</feature>
<gene>
    <name evidence="13" type="ORF">UCRPC4_g01031</name>
</gene>
<accession>A0A0G2EZP2</accession>
<reference evidence="13 14" key="2">
    <citation type="submission" date="2015-05" db="EMBL/GenBank/DDBJ databases">
        <authorList>
            <person name="Morales-Cruz A."/>
            <person name="Amrine K.C."/>
            <person name="Cantu D."/>
        </authorList>
    </citation>
    <scope>NUCLEOTIDE SEQUENCE [LARGE SCALE GENOMIC DNA]</scope>
    <source>
        <strain evidence="13">UCRPC4</strain>
    </source>
</reference>
<dbReference type="GO" id="GO:0006783">
    <property type="term" value="P:heme biosynthetic process"/>
    <property type="evidence" value="ECO:0007669"/>
    <property type="project" value="EnsemblFungi"/>
</dbReference>
<name>A0A0G2EZP2_PHACM</name>
<dbReference type="PROSITE" id="PS50920">
    <property type="entry name" value="SOLCAR"/>
    <property type="match status" value="3"/>
</dbReference>
<evidence type="ECO:0000256" key="9">
    <source>
        <dbReference type="ARBA" id="ARBA00034060"/>
    </source>
</evidence>
<dbReference type="EMBL" id="LCWF01000023">
    <property type="protein sequence ID" value="KKY27589.1"/>
    <property type="molecule type" value="Genomic_DNA"/>
</dbReference>
<evidence type="ECO:0000256" key="11">
    <source>
        <dbReference type="PROSITE-ProRule" id="PRU00282"/>
    </source>
</evidence>
<dbReference type="FunFam" id="1.50.40.10:FF:000103">
    <property type="entry name" value="Mitochondrial glycine transporter"/>
    <property type="match status" value="1"/>
</dbReference>
<keyword evidence="2 10" id="KW-0813">Transport</keyword>
<proteinExistence type="inferred from homology"/>
<comment type="catalytic activity">
    <reaction evidence="9 10">
        <text>glycine(in) = glycine(out)</text>
        <dbReference type="Rhea" id="RHEA:70715"/>
        <dbReference type="ChEBI" id="CHEBI:57305"/>
    </reaction>
</comment>
<dbReference type="HAMAP" id="MF_03064">
    <property type="entry name" value="SLC25A38"/>
    <property type="match status" value="1"/>
</dbReference>
<evidence type="ECO:0000256" key="2">
    <source>
        <dbReference type="ARBA" id="ARBA00022448"/>
    </source>
</evidence>
<evidence type="ECO:0000256" key="10">
    <source>
        <dbReference type="HAMAP-Rule" id="MF_03064"/>
    </source>
</evidence>
<dbReference type="Proteomes" id="UP000053317">
    <property type="component" value="Unassembled WGS sequence"/>
</dbReference>
<dbReference type="GO" id="GO:0005743">
    <property type="term" value="C:mitochondrial inner membrane"/>
    <property type="evidence" value="ECO:0007669"/>
    <property type="project" value="UniProtKB-SubCell"/>
</dbReference>